<evidence type="ECO:0000256" key="1">
    <source>
        <dbReference type="ARBA" id="ARBA00004453"/>
    </source>
</evidence>
<feature type="domain" description="DNA-binding protein H-NS-like C-terminal" evidence="6">
    <location>
        <begin position="185"/>
        <end position="225"/>
    </location>
</feature>
<name>A0A2U3ID80_9BURK</name>
<keyword evidence="4 7" id="KW-0238">DNA-binding</keyword>
<dbReference type="OrthoDB" id="5297879at2"/>
<feature type="region of interest" description="Disordered" evidence="5">
    <location>
        <begin position="278"/>
        <end position="344"/>
    </location>
</feature>
<keyword evidence="8" id="KW-1185">Reference proteome</keyword>
<keyword evidence="3" id="KW-0963">Cytoplasm</keyword>
<dbReference type="PANTHER" id="PTHR38097">
    <property type="match status" value="1"/>
</dbReference>
<dbReference type="Gene3D" id="4.10.430.30">
    <property type="match status" value="3"/>
</dbReference>
<evidence type="ECO:0000256" key="2">
    <source>
        <dbReference type="ARBA" id="ARBA00010610"/>
    </source>
</evidence>
<reference evidence="8" key="1">
    <citation type="submission" date="2018-01" db="EMBL/GenBank/DDBJ databases">
        <authorList>
            <person name="Peeters C."/>
        </authorList>
    </citation>
    <scope>NUCLEOTIDE SEQUENCE [LARGE SCALE GENOMIC DNA]</scope>
</reference>
<evidence type="ECO:0000256" key="5">
    <source>
        <dbReference type="SAM" id="MobiDB-lite"/>
    </source>
</evidence>
<evidence type="ECO:0000256" key="4">
    <source>
        <dbReference type="ARBA" id="ARBA00023125"/>
    </source>
</evidence>
<organism evidence="7 8">
    <name type="scientific">Caballeronia novacaledonica</name>
    <dbReference type="NCBI Taxonomy" id="1544861"/>
    <lineage>
        <taxon>Bacteria</taxon>
        <taxon>Pseudomonadati</taxon>
        <taxon>Pseudomonadota</taxon>
        <taxon>Betaproteobacteria</taxon>
        <taxon>Burkholderiales</taxon>
        <taxon>Burkholderiaceae</taxon>
        <taxon>Caballeronia</taxon>
    </lineage>
</organism>
<feature type="compositionally biased region" description="Basic residues" evidence="5">
    <location>
        <begin position="305"/>
        <end position="316"/>
    </location>
</feature>
<comment type="similarity">
    <text evidence="2">Belongs to the histone-like protein H-NS family.</text>
</comment>
<feature type="domain" description="DNA-binding protein H-NS-like C-terminal" evidence="6">
    <location>
        <begin position="125"/>
        <end position="165"/>
    </location>
</feature>
<proteinExistence type="inferred from homology"/>
<sequence>MATLKSIQSKIAKLQAQADAITKKQSTKVIAEIHALIAEHGITMDDLGSAFGDKKRGTKMAMTSASDKTASNAKYRDPKSGATWSGHGRAPGWIANAKNRDKFLIDGSATSVSPAGKTSPESVGNYVKGPQPALYRDPKSGAEWSGRGRAPAWLASAKNRDRFLIDGNATTAPAVDKSSAKPAGNYVRGPQPAKYRDPKSGAEWSGRGKAPGWLAGARDRTKFLIDGAAATAADGKESAPKAVSAKKVGVKKTTSKKTTATASAKKAVAKKASVTFAKTSAGKKVTAKKSTSSAKKGPQAGSKKTAAKKVATKRSGGKATAENAVDSTTLLPATSGSEVEAGIL</sequence>
<dbReference type="SMART" id="SM00528">
    <property type="entry name" value="HNS"/>
    <property type="match status" value="3"/>
</dbReference>
<evidence type="ECO:0000256" key="3">
    <source>
        <dbReference type="ARBA" id="ARBA00022490"/>
    </source>
</evidence>
<dbReference type="PANTHER" id="PTHR38097:SF2">
    <property type="entry name" value="DNA-BINDING PROTEIN STPA"/>
    <property type="match status" value="1"/>
</dbReference>
<gene>
    <name evidence="7" type="ORF">NOV72_05374</name>
</gene>
<feature type="compositionally biased region" description="Low complexity" evidence="5">
    <location>
        <begin position="278"/>
        <end position="296"/>
    </location>
</feature>
<protein>
    <submittedName>
        <fullName evidence="7">DNA-binding protein</fullName>
    </submittedName>
</protein>
<dbReference type="Pfam" id="PF00816">
    <property type="entry name" value="Histone_HNS"/>
    <property type="match status" value="3"/>
</dbReference>
<feature type="compositionally biased region" description="Polar residues" evidence="5">
    <location>
        <begin position="325"/>
        <end position="337"/>
    </location>
</feature>
<dbReference type="AlphaFoldDB" id="A0A2U3ID80"/>
<feature type="region of interest" description="Disordered" evidence="5">
    <location>
        <begin position="173"/>
        <end position="213"/>
    </location>
</feature>
<evidence type="ECO:0000313" key="8">
    <source>
        <dbReference type="Proteomes" id="UP000238169"/>
    </source>
</evidence>
<dbReference type="GO" id="GO:0003677">
    <property type="term" value="F:DNA binding"/>
    <property type="evidence" value="ECO:0007669"/>
    <property type="project" value="UniProtKB-KW"/>
</dbReference>
<feature type="compositionally biased region" description="Polar residues" evidence="5">
    <location>
        <begin position="62"/>
        <end position="72"/>
    </location>
</feature>
<dbReference type="EMBL" id="OGTP01000027">
    <property type="protein sequence ID" value="SPB18175.1"/>
    <property type="molecule type" value="Genomic_DNA"/>
</dbReference>
<dbReference type="GO" id="GO:0009295">
    <property type="term" value="C:nucleoid"/>
    <property type="evidence" value="ECO:0007669"/>
    <property type="project" value="UniProtKB-SubCell"/>
</dbReference>
<dbReference type="InterPro" id="IPR027444">
    <property type="entry name" value="H-NS_C_dom"/>
</dbReference>
<feature type="domain" description="DNA-binding protein H-NS-like C-terminal" evidence="6">
    <location>
        <begin position="65"/>
        <end position="105"/>
    </location>
</feature>
<dbReference type="Proteomes" id="UP000238169">
    <property type="component" value="Unassembled WGS sequence"/>
</dbReference>
<evidence type="ECO:0000313" key="7">
    <source>
        <dbReference type="EMBL" id="SPB18175.1"/>
    </source>
</evidence>
<feature type="region of interest" description="Disordered" evidence="5">
    <location>
        <begin position="62"/>
        <end position="91"/>
    </location>
</feature>
<accession>A0A2U3ID80</accession>
<dbReference type="RefSeq" id="WP_106857631.1">
    <property type="nucleotide sequence ID" value="NZ_OGTP01000027.1"/>
</dbReference>
<dbReference type="SUPFAM" id="SSF81273">
    <property type="entry name" value="H-NS histone-like proteins"/>
    <property type="match status" value="3"/>
</dbReference>
<feature type="region of interest" description="Disordered" evidence="5">
    <location>
        <begin position="110"/>
        <end position="146"/>
    </location>
</feature>
<evidence type="ECO:0000259" key="6">
    <source>
        <dbReference type="SMART" id="SM00528"/>
    </source>
</evidence>
<comment type="subcellular location">
    <subcellularLocation>
        <location evidence="1">Cytoplasm</location>
        <location evidence="1">Nucleoid</location>
    </subcellularLocation>
</comment>